<proteinExistence type="predicted"/>
<gene>
    <name evidence="1" type="ORF">HPB49_010115</name>
</gene>
<evidence type="ECO:0000313" key="2">
    <source>
        <dbReference type="Proteomes" id="UP000821865"/>
    </source>
</evidence>
<reference evidence="1" key="1">
    <citation type="submission" date="2020-05" db="EMBL/GenBank/DDBJ databases">
        <title>Large-scale comparative analyses of tick genomes elucidate their genetic diversity and vector capacities.</title>
        <authorList>
            <person name="Jia N."/>
            <person name="Wang J."/>
            <person name="Shi W."/>
            <person name="Du L."/>
            <person name="Sun Y."/>
            <person name="Zhan W."/>
            <person name="Jiang J."/>
            <person name="Wang Q."/>
            <person name="Zhang B."/>
            <person name="Ji P."/>
            <person name="Sakyi L.B."/>
            <person name="Cui X."/>
            <person name="Yuan T."/>
            <person name="Jiang B."/>
            <person name="Yang W."/>
            <person name="Lam T.T.-Y."/>
            <person name="Chang Q."/>
            <person name="Ding S."/>
            <person name="Wang X."/>
            <person name="Zhu J."/>
            <person name="Ruan X."/>
            <person name="Zhao L."/>
            <person name="Wei J."/>
            <person name="Que T."/>
            <person name="Du C."/>
            <person name="Cheng J."/>
            <person name="Dai P."/>
            <person name="Han X."/>
            <person name="Huang E."/>
            <person name="Gao Y."/>
            <person name="Liu J."/>
            <person name="Shao H."/>
            <person name="Ye R."/>
            <person name="Li L."/>
            <person name="Wei W."/>
            <person name="Wang X."/>
            <person name="Wang C."/>
            <person name="Yang T."/>
            <person name="Huo Q."/>
            <person name="Li W."/>
            <person name="Guo W."/>
            <person name="Chen H."/>
            <person name="Zhou L."/>
            <person name="Ni X."/>
            <person name="Tian J."/>
            <person name="Zhou Y."/>
            <person name="Sheng Y."/>
            <person name="Liu T."/>
            <person name="Pan Y."/>
            <person name="Xia L."/>
            <person name="Li J."/>
            <person name="Zhao F."/>
            <person name="Cao W."/>
        </authorList>
    </citation>
    <scope>NUCLEOTIDE SEQUENCE</scope>
    <source>
        <strain evidence="1">Dsil-2018</strain>
    </source>
</reference>
<evidence type="ECO:0000313" key="1">
    <source>
        <dbReference type="EMBL" id="KAH7941116.1"/>
    </source>
</evidence>
<dbReference type="EMBL" id="CM023476">
    <property type="protein sequence ID" value="KAH7941116.1"/>
    <property type="molecule type" value="Genomic_DNA"/>
</dbReference>
<dbReference type="Proteomes" id="UP000821865">
    <property type="component" value="Chromosome 7"/>
</dbReference>
<organism evidence="1 2">
    <name type="scientific">Dermacentor silvarum</name>
    <name type="common">Tick</name>
    <dbReference type="NCBI Taxonomy" id="543639"/>
    <lineage>
        <taxon>Eukaryota</taxon>
        <taxon>Metazoa</taxon>
        <taxon>Ecdysozoa</taxon>
        <taxon>Arthropoda</taxon>
        <taxon>Chelicerata</taxon>
        <taxon>Arachnida</taxon>
        <taxon>Acari</taxon>
        <taxon>Parasitiformes</taxon>
        <taxon>Ixodida</taxon>
        <taxon>Ixodoidea</taxon>
        <taxon>Ixodidae</taxon>
        <taxon>Rhipicephalinae</taxon>
        <taxon>Dermacentor</taxon>
    </lineage>
</organism>
<name>A0ACB8CEL6_DERSI</name>
<comment type="caution">
    <text evidence="1">The sequence shown here is derived from an EMBL/GenBank/DDBJ whole genome shotgun (WGS) entry which is preliminary data.</text>
</comment>
<keyword evidence="2" id="KW-1185">Reference proteome</keyword>
<accession>A0ACB8CEL6</accession>
<sequence>MKDAIGDVMIPRTPPTLLDVSRECVYYDVRLQASVPDFLLQDALCTCKAGKGGRCKHIAAVVHYINNEENRSCTTGPRLWGKPSVRALGTYKKGSCLDGFLGKAVEDVVQLPPDVPPSQDATVLAELLDGLWDHNCSLVTAIKHELSVTIPEHAEQEVLVHEEQIVKGHFRFSELHRGTGTQHNTDEEMCCYMANIVMTAEEIADTEKKTRDPGRDMVHWKEKRANRISASSRPHDILHSRKAPNVLAESFLSAKSFYSQATAYGIALEDEAISCFAKSTGAEIRKCGLHIMLEQPWLCCTPDAVVLQGSTLSLLEVKCPYSCKDKAIVDSNAAVSNVLYLVFRNGRVELKSSHKYYTQVQTSLYVLGLNKCFFYVYSRAQQICIEVSLDNNFIAQAIPRLEQFYFKHFLPVLTQRHVLGGNHTKSEG</sequence>
<protein>
    <submittedName>
        <fullName evidence="1">Uncharacterized protein</fullName>
    </submittedName>
</protein>